<sequence length="82" mass="9208">MIDSNESPPSSSILSTSPSGISAPQCRLPMRRWIEEDNKGAQILGIRLLLQQGRRVVHPTNIPKTDSRVERDRKLRGRAFQG</sequence>
<dbReference type="InParanoid" id="A0A3N4L781"/>
<name>A0A3N4L781_9PEZI</name>
<accession>A0A3N4L781</accession>
<evidence type="ECO:0000313" key="2">
    <source>
        <dbReference type="EMBL" id="RPB18747.1"/>
    </source>
</evidence>
<feature type="region of interest" description="Disordered" evidence="1">
    <location>
        <begin position="60"/>
        <end position="82"/>
    </location>
</feature>
<reference evidence="2 3" key="1">
    <citation type="journal article" date="2018" name="Nat. Ecol. Evol.">
        <title>Pezizomycetes genomes reveal the molecular basis of ectomycorrhizal truffle lifestyle.</title>
        <authorList>
            <person name="Murat C."/>
            <person name="Payen T."/>
            <person name="Noel B."/>
            <person name="Kuo A."/>
            <person name="Morin E."/>
            <person name="Chen J."/>
            <person name="Kohler A."/>
            <person name="Krizsan K."/>
            <person name="Balestrini R."/>
            <person name="Da Silva C."/>
            <person name="Montanini B."/>
            <person name="Hainaut M."/>
            <person name="Levati E."/>
            <person name="Barry K.W."/>
            <person name="Belfiori B."/>
            <person name="Cichocki N."/>
            <person name="Clum A."/>
            <person name="Dockter R.B."/>
            <person name="Fauchery L."/>
            <person name="Guy J."/>
            <person name="Iotti M."/>
            <person name="Le Tacon F."/>
            <person name="Lindquist E.A."/>
            <person name="Lipzen A."/>
            <person name="Malagnac F."/>
            <person name="Mello A."/>
            <person name="Molinier V."/>
            <person name="Miyauchi S."/>
            <person name="Poulain J."/>
            <person name="Riccioni C."/>
            <person name="Rubini A."/>
            <person name="Sitrit Y."/>
            <person name="Splivallo R."/>
            <person name="Traeger S."/>
            <person name="Wang M."/>
            <person name="Zifcakova L."/>
            <person name="Wipf D."/>
            <person name="Zambonelli A."/>
            <person name="Paolocci F."/>
            <person name="Nowrousian M."/>
            <person name="Ottonello S."/>
            <person name="Baldrian P."/>
            <person name="Spatafora J.W."/>
            <person name="Henrissat B."/>
            <person name="Nagy L.G."/>
            <person name="Aury J.M."/>
            <person name="Wincker P."/>
            <person name="Grigoriev I.V."/>
            <person name="Bonfante P."/>
            <person name="Martin F.M."/>
        </authorList>
    </citation>
    <scope>NUCLEOTIDE SEQUENCE [LARGE SCALE GENOMIC DNA]</scope>
    <source>
        <strain evidence="2 3">ATCC MYA-4762</strain>
    </source>
</reference>
<dbReference type="EMBL" id="ML121610">
    <property type="protein sequence ID" value="RPB18747.1"/>
    <property type="molecule type" value="Genomic_DNA"/>
</dbReference>
<keyword evidence="3" id="KW-1185">Reference proteome</keyword>
<gene>
    <name evidence="2" type="ORF">L211DRAFT_690535</name>
</gene>
<protein>
    <submittedName>
        <fullName evidence="2">Uncharacterized protein</fullName>
    </submittedName>
</protein>
<evidence type="ECO:0000313" key="3">
    <source>
        <dbReference type="Proteomes" id="UP000267821"/>
    </source>
</evidence>
<feature type="compositionally biased region" description="Low complexity" evidence="1">
    <location>
        <begin position="1"/>
        <end position="22"/>
    </location>
</feature>
<evidence type="ECO:0000256" key="1">
    <source>
        <dbReference type="SAM" id="MobiDB-lite"/>
    </source>
</evidence>
<feature type="region of interest" description="Disordered" evidence="1">
    <location>
        <begin position="1"/>
        <end position="24"/>
    </location>
</feature>
<proteinExistence type="predicted"/>
<dbReference type="AlphaFoldDB" id="A0A3N4L781"/>
<dbReference type="Proteomes" id="UP000267821">
    <property type="component" value="Unassembled WGS sequence"/>
</dbReference>
<organism evidence="2 3">
    <name type="scientific">Terfezia boudieri ATCC MYA-4762</name>
    <dbReference type="NCBI Taxonomy" id="1051890"/>
    <lineage>
        <taxon>Eukaryota</taxon>
        <taxon>Fungi</taxon>
        <taxon>Dikarya</taxon>
        <taxon>Ascomycota</taxon>
        <taxon>Pezizomycotina</taxon>
        <taxon>Pezizomycetes</taxon>
        <taxon>Pezizales</taxon>
        <taxon>Pezizaceae</taxon>
        <taxon>Terfezia</taxon>
    </lineage>
</organism>